<dbReference type="Pfam" id="PF18096">
    <property type="entry name" value="Thump_like"/>
    <property type="match status" value="1"/>
</dbReference>
<dbReference type="SUPFAM" id="SSF53335">
    <property type="entry name" value="S-adenosyl-L-methionine-dependent methyltransferases"/>
    <property type="match status" value="1"/>
</dbReference>
<dbReference type="InterPro" id="IPR029063">
    <property type="entry name" value="SAM-dependent_MTases_sf"/>
</dbReference>
<sequence length="404" mass="44804">MSKPADLNLNDWLLRGNGDKWLALASSAELSSLQLTTKLRESLTQEQTHGVLELAELRQRALQKFTAAEKMFFTRTSFEQATDQWIAQYKAARFADRGHVADLCCGIGGDALGLLQVANKLTLCDRSPELVKYAARNLAEAYPEDVTPTVVRVGDVTELALGSYGAWHIDPDRRAGGKRTTHAEFQEPSDVAIDTMLTYNPHAAIKLAPACEVPPRWAEAGELEWISRDGECRQLVVWHGELTESHGQRRATMVKAADHETTVVRTLVGSGDSPMPADETIEHYVYEPDAAVLASGLASELAQEHQWWSFASTSGYLTGTTLVDEPATSRFEVQEVLPLNTKKLARYLRVRNVGQLEIKHRAVDLNPEQLRRELKLEGDNRATLLLTRVGEKRIAIVANRAGDL</sequence>
<name>A0A518ANW6_9BACT</name>
<evidence type="ECO:0000313" key="2">
    <source>
        <dbReference type="EMBL" id="QDU56415.1"/>
    </source>
</evidence>
<dbReference type="InterPro" id="IPR041497">
    <property type="entry name" value="Thump-like"/>
</dbReference>
<evidence type="ECO:0000313" key="3">
    <source>
        <dbReference type="Proteomes" id="UP000315750"/>
    </source>
</evidence>
<dbReference type="RefSeq" id="WP_145247164.1">
    <property type="nucleotide sequence ID" value="NZ_CP036278.1"/>
</dbReference>
<keyword evidence="3" id="KW-1185">Reference proteome</keyword>
<feature type="domain" description="THUMP-like" evidence="1">
    <location>
        <begin position="330"/>
        <end position="400"/>
    </location>
</feature>
<dbReference type="CDD" id="cd02440">
    <property type="entry name" value="AdoMet_MTases"/>
    <property type="match status" value="1"/>
</dbReference>
<reference evidence="2 3" key="1">
    <citation type="submission" date="2019-02" db="EMBL/GenBank/DDBJ databases">
        <title>Deep-cultivation of Planctomycetes and their phenomic and genomic characterization uncovers novel biology.</title>
        <authorList>
            <person name="Wiegand S."/>
            <person name="Jogler M."/>
            <person name="Boedeker C."/>
            <person name="Pinto D."/>
            <person name="Vollmers J."/>
            <person name="Rivas-Marin E."/>
            <person name="Kohn T."/>
            <person name="Peeters S.H."/>
            <person name="Heuer A."/>
            <person name="Rast P."/>
            <person name="Oberbeckmann S."/>
            <person name="Bunk B."/>
            <person name="Jeske O."/>
            <person name="Meyerdierks A."/>
            <person name="Storesund J.E."/>
            <person name="Kallscheuer N."/>
            <person name="Luecker S."/>
            <person name="Lage O.M."/>
            <person name="Pohl T."/>
            <person name="Merkel B.J."/>
            <person name="Hornburger P."/>
            <person name="Mueller R.-W."/>
            <person name="Bruemmer F."/>
            <person name="Labrenz M."/>
            <person name="Spormann A.M."/>
            <person name="Op den Camp H."/>
            <person name="Overmann J."/>
            <person name="Amann R."/>
            <person name="Jetten M.S.M."/>
            <person name="Mascher T."/>
            <person name="Medema M.H."/>
            <person name="Devos D.P."/>
            <person name="Kaster A.-K."/>
            <person name="Ovreas L."/>
            <person name="Rohde M."/>
            <person name="Galperin M.Y."/>
            <person name="Jogler C."/>
        </authorList>
    </citation>
    <scope>NUCLEOTIDE SEQUENCE [LARGE SCALE GENOMIC DNA]</scope>
    <source>
        <strain evidence="2 3">Pan181</strain>
    </source>
</reference>
<organism evidence="2 3">
    <name type="scientific">Aeoliella mucimassa</name>
    <dbReference type="NCBI Taxonomy" id="2527972"/>
    <lineage>
        <taxon>Bacteria</taxon>
        <taxon>Pseudomonadati</taxon>
        <taxon>Planctomycetota</taxon>
        <taxon>Planctomycetia</taxon>
        <taxon>Pirellulales</taxon>
        <taxon>Lacipirellulaceae</taxon>
        <taxon>Aeoliella</taxon>
    </lineage>
</organism>
<dbReference type="Proteomes" id="UP000315750">
    <property type="component" value="Chromosome"/>
</dbReference>
<accession>A0A518ANW6</accession>
<dbReference type="KEGG" id="amuc:Pan181_26240"/>
<gene>
    <name evidence="2" type="ORF">Pan181_26240</name>
</gene>
<evidence type="ECO:0000259" key="1">
    <source>
        <dbReference type="Pfam" id="PF18096"/>
    </source>
</evidence>
<dbReference type="OrthoDB" id="9810570at2"/>
<dbReference type="AlphaFoldDB" id="A0A518ANW6"/>
<dbReference type="Gene3D" id="3.40.50.150">
    <property type="entry name" value="Vaccinia Virus protein VP39"/>
    <property type="match status" value="1"/>
</dbReference>
<dbReference type="EMBL" id="CP036278">
    <property type="protein sequence ID" value="QDU56415.1"/>
    <property type="molecule type" value="Genomic_DNA"/>
</dbReference>
<protein>
    <recommendedName>
        <fullName evidence="1">THUMP-like domain-containing protein</fullName>
    </recommendedName>
</protein>
<proteinExistence type="predicted"/>